<keyword evidence="1" id="KW-0808">Transferase</keyword>
<organism evidence="1 2">
    <name type="scientific">Kickxella alabastrina</name>
    <dbReference type="NCBI Taxonomy" id="61397"/>
    <lineage>
        <taxon>Eukaryota</taxon>
        <taxon>Fungi</taxon>
        <taxon>Fungi incertae sedis</taxon>
        <taxon>Zoopagomycota</taxon>
        <taxon>Kickxellomycotina</taxon>
        <taxon>Kickxellomycetes</taxon>
        <taxon>Kickxellales</taxon>
        <taxon>Kickxellaceae</taxon>
        <taxon>Kickxella</taxon>
    </lineage>
</organism>
<name>A0ACC1I4G1_9FUNG</name>
<dbReference type="EMBL" id="JANBPG010002413">
    <property type="protein sequence ID" value="KAJ1885874.1"/>
    <property type="molecule type" value="Genomic_DNA"/>
</dbReference>
<dbReference type="Proteomes" id="UP001150581">
    <property type="component" value="Unassembled WGS sequence"/>
</dbReference>
<accession>A0ACC1I4G1</accession>
<evidence type="ECO:0000313" key="1">
    <source>
        <dbReference type="EMBL" id="KAJ1885874.1"/>
    </source>
</evidence>
<dbReference type="EC" id="2.1.2.2" evidence="1"/>
<sequence length="205" mass="22520">MASKKIVVLISGSGSNLQALIDAEQKGELGCGKITLVVSNKKNAYGLTRASNASIPTFVQTLKQYKDAGKTREDFDRDLAQHIERTEAPDLIVLAGWMHILSPAFIDMFRGRIINLHPALPGELDGAHAIDRAYEEFKEGKRLSTGVMVHYVIPEVDKGKPIMTQVIPCVEGDTLEDLENRIHAVEHQILPRAVRQVLAGSGQTQ</sequence>
<comment type="caution">
    <text evidence="1">The sequence shown here is derived from an EMBL/GenBank/DDBJ whole genome shotgun (WGS) entry which is preliminary data.</text>
</comment>
<protein>
    <submittedName>
        <fullName evidence="1">Phosphoribosylglycinamide formyltransferase</fullName>
        <ecNumber evidence="1">2.1.2.2</ecNumber>
    </submittedName>
</protein>
<keyword evidence="2" id="KW-1185">Reference proteome</keyword>
<evidence type="ECO:0000313" key="2">
    <source>
        <dbReference type="Proteomes" id="UP001150581"/>
    </source>
</evidence>
<proteinExistence type="predicted"/>
<reference evidence="1" key="1">
    <citation type="submission" date="2022-07" db="EMBL/GenBank/DDBJ databases">
        <title>Phylogenomic reconstructions and comparative analyses of Kickxellomycotina fungi.</title>
        <authorList>
            <person name="Reynolds N.K."/>
            <person name="Stajich J.E."/>
            <person name="Barry K."/>
            <person name="Grigoriev I.V."/>
            <person name="Crous P."/>
            <person name="Smith M.E."/>
        </authorList>
    </citation>
    <scope>NUCLEOTIDE SEQUENCE</scope>
    <source>
        <strain evidence="1">Benny 63K</strain>
    </source>
</reference>
<gene>
    <name evidence="1" type="primary">ade5_2</name>
    <name evidence="1" type="ORF">LPJ66_009911</name>
</gene>